<dbReference type="EC" id="3.1.1.29" evidence="1"/>
<dbReference type="Pfam" id="PF01981">
    <property type="entry name" value="PTH2"/>
    <property type="match status" value="1"/>
</dbReference>
<reference evidence="5" key="1">
    <citation type="submission" date="2013-08" db="EMBL/GenBank/DDBJ databases">
        <authorList>
            <person name="Mendez C."/>
            <person name="Richter M."/>
            <person name="Ferrer M."/>
            <person name="Sanchez J."/>
        </authorList>
    </citation>
    <scope>NUCLEOTIDE SEQUENCE</scope>
</reference>
<dbReference type="Gene3D" id="3.40.1490.10">
    <property type="entry name" value="Bit1"/>
    <property type="match status" value="1"/>
</dbReference>
<reference evidence="5" key="2">
    <citation type="journal article" date="2014" name="ISME J.">
        <title>Microbial stratification in low pH oxic and suboxic macroscopic growths along an acid mine drainage.</title>
        <authorList>
            <person name="Mendez-Garcia C."/>
            <person name="Mesa V."/>
            <person name="Sprenger R.R."/>
            <person name="Richter M."/>
            <person name="Diez M.S."/>
            <person name="Solano J."/>
            <person name="Bargiela R."/>
            <person name="Golyshina O.V."/>
            <person name="Manteca A."/>
            <person name="Ramos J.L."/>
            <person name="Gallego J.R."/>
            <person name="Llorente I."/>
            <person name="Martins Dos Santos V.A."/>
            <person name="Jensen O.N."/>
            <person name="Pelaez A.I."/>
            <person name="Sanchez J."/>
            <person name="Ferrer M."/>
        </authorList>
    </citation>
    <scope>NUCLEOTIDE SEQUENCE</scope>
</reference>
<dbReference type="AlphaFoldDB" id="T1CF68"/>
<dbReference type="InterPro" id="IPR002833">
    <property type="entry name" value="PTH2"/>
</dbReference>
<evidence type="ECO:0000256" key="3">
    <source>
        <dbReference type="ARBA" id="ARBA00038050"/>
    </source>
</evidence>
<keyword evidence="2 5" id="KW-0378">Hydrolase</keyword>
<dbReference type="NCBIfam" id="TIGR00283">
    <property type="entry name" value="arch_pth2"/>
    <property type="match status" value="1"/>
</dbReference>
<proteinExistence type="inferred from homology"/>
<gene>
    <name evidence="5" type="ORF">B1A_01070</name>
</gene>
<evidence type="ECO:0000256" key="1">
    <source>
        <dbReference type="ARBA" id="ARBA00013260"/>
    </source>
</evidence>
<protein>
    <recommendedName>
        <fullName evidence="1">peptidyl-tRNA hydrolase</fullName>
        <ecNumber evidence="1">3.1.1.29</ecNumber>
    </recommendedName>
</protein>
<dbReference type="CDD" id="cd02430">
    <property type="entry name" value="PTH2"/>
    <property type="match status" value="1"/>
</dbReference>
<evidence type="ECO:0000313" key="5">
    <source>
        <dbReference type="EMBL" id="EQD80263.1"/>
    </source>
</evidence>
<sequence>MVDEYKLVVIIRKDLDIGKGKMAAQVAHAAVNLALHAEKKARRFSGYGKHLVTKKVVVRVSGVEELFQLKHKAEIKGLSTSIIMDAGLTQIPPGTITCLGIGPAESSEIDEITGNLPLW</sequence>
<dbReference type="GO" id="GO:0005829">
    <property type="term" value="C:cytosol"/>
    <property type="evidence" value="ECO:0007669"/>
    <property type="project" value="TreeGrafter"/>
</dbReference>
<dbReference type="NCBIfam" id="NF003314">
    <property type="entry name" value="PRK04322.1"/>
    <property type="match status" value="1"/>
</dbReference>
<comment type="caution">
    <text evidence="5">The sequence shown here is derived from an EMBL/GenBank/DDBJ whole genome shotgun (WGS) entry which is preliminary data.</text>
</comment>
<dbReference type="PANTHER" id="PTHR12649">
    <property type="entry name" value="PEPTIDYL-TRNA HYDROLASE 2"/>
    <property type="match status" value="1"/>
</dbReference>
<dbReference type="InterPro" id="IPR023476">
    <property type="entry name" value="Pep_tRNA_hydro_II_dom_sf"/>
</dbReference>
<dbReference type="PANTHER" id="PTHR12649:SF11">
    <property type="entry name" value="PEPTIDYL-TRNA HYDROLASE 2, MITOCHONDRIAL"/>
    <property type="match status" value="1"/>
</dbReference>
<evidence type="ECO:0000256" key="2">
    <source>
        <dbReference type="ARBA" id="ARBA00022801"/>
    </source>
</evidence>
<dbReference type="GO" id="GO:0004045">
    <property type="term" value="F:peptidyl-tRNA hydrolase activity"/>
    <property type="evidence" value="ECO:0007669"/>
    <property type="project" value="UniProtKB-EC"/>
</dbReference>
<comment type="catalytic activity">
    <reaction evidence="4">
        <text>an N-acyl-L-alpha-aminoacyl-tRNA + H2O = an N-acyl-L-amino acid + a tRNA + H(+)</text>
        <dbReference type="Rhea" id="RHEA:54448"/>
        <dbReference type="Rhea" id="RHEA-COMP:10123"/>
        <dbReference type="Rhea" id="RHEA-COMP:13883"/>
        <dbReference type="ChEBI" id="CHEBI:15377"/>
        <dbReference type="ChEBI" id="CHEBI:15378"/>
        <dbReference type="ChEBI" id="CHEBI:59874"/>
        <dbReference type="ChEBI" id="CHEBI:78442"/>
        <dbReference type="ChEBI" id="CHEBI:138191"/>
        <dbReference type="EC" id="3.1.1.29"/>
    </reaction>
</comment>
<evidence type="ECO:0000256" key="4">
    <source>
        <dbReference type="ARBA" id="ARBA00048707"/>
    </source>
</evidence>
<comment type="similarity">
    <text evidence="3">Belongs to the PTH2 family.</text>
</comment>
<dbReference type="FunFam" id="3.40.1490.10:FF:000001">
    <property type="entry name" value="Peptidyl-tRNA hydrolase 2"/>
    <property type="match status" value="1"/>
</dbReference>
<organism evidence="5">
    <name type="scientific">mine drainage metagenome</name>
    <dbReference type="NCBI Taxonomy" id="410659"/>
    <lineage>
        <taxon>unclassified sequences</taxon>
        <taxon>metagenomes</taxon>
        <taxon>ecological metagenomes</taxon>
    </lineage>
</organism>
<dbReference type="SUPFAM" id="SSF102462">
    <property type="entry name" value="Peptidyl-tRNA hydrolase II"/>
    <property type="match status" value="1"/>
</dbReference>
<name>T1CF68_9ZZZZ</name>
<accession>T1CF68</accession>
<dbReference type="EMBL" id="AUZX01000810">
    <property type="protein sequence ID" value="EQD80263.1"/>
    <property type="molecule type" value="Genomic_DNA"/>
</dbReference>